<dbReference type="Proteomes" id="UP000499080">
    <property type="component" value="Unassembled WGS sequence"/>
</dbReference>
<keyword evidence="2" id="KW-1185">Reference proteome</keyword>
<proteinExistence type="predicted"/>
<protein>
    <submittedName>
        <fullName evidence="1">Uncharacterized protein</fullName>
    </submittedName>
</protein>
<evidence type="ECO:0000313" key="1">
    <source>
        <dbReference type="EMBL" id="GBN85920.1"/>
    </source>
</evidence>
<comment type="caution">
    <text evidence="1">The sequence shown here is derived from an EMBL/GenBank/DDBJ whole genome shotgun (WGS) entry which is preliminary data.</text>
</comment>
<name>A0A4Y2SF44_ARAVE</name>
<gene>
    <name evidence="1" type="ORF">AVEN_90476_1</name>
</gene>
<evidence type="ECO:0000313" key="2">
    <source>
        <dbReference type="Proteomes" id="UP000499080"/>
    </source>
</evidence>
<reference evidence="1 2" key="1">
    <citation type="journal article" date="2019" name="Sci. Rep.">
        <title>Orb-weaving spider Araneus ventricosus genome elucidates the spidroin gene catalogue.</title>
        <authorList>
            <person name="Kono N."/>
            <person name="Nakamura H."/>
            <person name="Ohtoshi R."/>
            <person name="Moran D.A.P."/>
            <person name="Shinohara A."/>
            <person name="Yoshida Y."/>
            <person name="Fujiwara M."/>
            <person name="Mori M."/>
            <person name="Tomita M."/>
            <person name="Arakawa K."/>
        </authorList>
    </citation>
    <scope>NUCLEOTIDE SEQUENCE [LARGE SCALE GENOMIC DNA]</scope>
</reference>
<organism evidence="1 2">
    <name type="scientific">Araneus ventricosus</name>
    <name type="common">Orbweaver spider</name>
    <name type="synonym">Epeira ventricosa</name>
    <dbReference type="NCBI Taxonomy" id="182803"/>
    <lineage>
        <taxon>Eukaryota</taxon>
        <taxon>Metazoa</taxon>
        <taxon>Ecdysozoa</taxon>
        <taxon>Arthropoda</taxon>
        <taxon>Chelicerata</taxon>
        <taxon>Arachnida</taxon>
        <taxon>Araneae</taxon>
        <taxon>Araneomorphae</taxon>
        <taxon>Entelegynae</taxon>
        <taxon>Araneoidea</taxon>
        <taxon>Araneidae</taxon>
        <taxon>Araneus</taxon>
    </lineage>
</organism>
<sequence length="97" mass="11033">MPIQIPGVVPSILQGTAVCSRLDIHKLSATAETCRQCEKSMRNGTVRSECSDIQFAWLPNRFIRIAGSEMLKCDRCRYMGEALSPSRRNRSFWSFSF</sequence>
<dbReference type="EMBL" id="BGPR01021016">
    <property type="protein sequence ID" value="GBN85920.1"/>
    <property type="molecule type" value="Genomic_DNA"/>
</dbReference>
<accession>A0A4Y2SF44</accession>
<dbReference type="AlphaFoldDB" id="A0A4Y2SF44"/>